<comment type="caution">
    <text evidence="5">The sequence shown here is derived from an EMBL/GenBank/DDBJ whole genome shotgun (WGS) entry which is preliminary data.</text>
</comment>
<dbReference type="PROSITE" id="PS01011">
    <property type="entry name" value="FOLYLPOLYGLU_SYNT_1"/>
    <property type="match status" value="1"/>
</dbReference>
<dbReference type="AlphaFoldDB" id="A0A6D1AIK6"/>
<evidence type="ECO:0000256" key="3">
    <source>
        <dbReference type="ARBA" id="ARBA00022741"/>
    </source>
</evidence>
<dbReference type="InterPro" id="IPR036565">
    <property type="entry name" value="Mur-like_cat_sf"/>
</dbReference>
<protein>
    <submittedName>
        <fullName evidence="5">Bifunctional folylpolyglutamate synthase/dihydrofolate synthase</fullName>
    </submittedName>
</protein>
<name>A0A6D1AIK6_ECOLX</name>
<dbReference type="Gene3D" id="3.40.1190.10">
    <property type="entry name" value="Mur-like, catalytic domain"/>
    <property type="match status" value="1"/>
</dbReference>
<reference evidence="5" key="1">
    <citation type="submission" date="2020-02" db="EMBL/GenBank/DDBJ databases">
        <title>Investigating the Use of Bacteriophages as New Decolonization Strategy for Intestinal Carriage of CTX-M-15-producing ST131 Escherichia coli: an In Vitro Continuous Culture System Model.</title>
        <authorList>
            <person name="Bernasconi O.J."/>
            <person name="Campos-Madueno E.I."/>
            <person name="Dona V."/>
            <person name="Perreten V."/>
            <person name="Carattoli A."/>
            <person name="Endimiani A."/>
        </authorList>
    </citation>
    <scope>NUCLEOTIDE SEQUENCE</scope>
    <source>
        <strain evidence="5">4901.28</strain>
    </source>
</reference>
<dbReference type="InterPro" id="IPR001645">
    <property type="entry name" value="Folylpolyglutamate_synth"/>
</dbReference>
<proteinExistence type="inferred from homology"/>
<accession>A0A6D1AIK6</accession>
<dbReference type="GO" id="GO:0008841">
    <property type="term" value="F:dihydrofolate synthase activity"/>
    <property type="evidence" value="ECO:0007669"/>
    <property type="project" value="TreeGrafter"/>
</dbReference>
<keyword evidence="4" id="KW-0067">ATP-binding</keyword>
<dbReference type="EMBL" id="JAAHTE010000626">
    <property type="protein sequence ID" value="NEU02965.1"/>
    <property type="molecule type" value="Genomic_DNA"/>
</dbReference>
<organism evidence="5">
    <name type="scientific">Escherichia coli</name>
    <dbReference type="NCBI Taxonomy" id="562"/>
    <lineage>
        <taxon>Bacteria</taxon>
        <taxon>Pseudomonadati</taxon>
        <taxon>Pseudomonadota</taxon>
        <taxon>Gammaproteobacteria</taxon>
        <taxon>Enterobacterales</taxon>
        <taxon>Enterobacteriaceae</taxon>
        <taxon>Escherichia</taxon>
    </lineage>
</organism>
<dbReference type="GO" id="GO:0046654">
    <property type="term" value="P:tetrahydrofolate biosynthetic process"/>
    <property type="evidence" value="ECO:0007669"/>
    <property type="project" value="UniProtKB-UniPathway"/>
</dbReference>
<dbReference type="GO" id="GO:0004326">
    <property type="term" value="F:tetrahydrofolylpolyglutamate synthase activity"/>
    <property type="evidence" value="ECO:0007669"/>
    <property type="project" value="InterPro"/>
</dbReference>
<dbReference type="UniPathway" id="UPA00077">
    <property type="reaction ID" value="UER00157"/>
</dbReference>
<feature type="non-terminal residue" evidence="5">
    <location>
        <position position="1"/>
    </location>
</feature>
<evidence type="ECO:0000313" key="5">
    <source>
        <dbReference type="EMBL" id="NEU02965.1"/>
    </source>
</evidence>
<dbReference type="SUPFAM" id="SSF53623">
    <property type="entry name" value="MurD-like peptide ligases, catalytic domain"/>
    <property type="match status" value="1"/>
</dbReference>
<dbReference type="PANTHER" id="PTHR11136">
    <property type="entry name" value="FOLYLPOLYGLUTAMATE SYNTHASE-RELATED"/>
    <property type="match status" value="1"/>
</dbReference>
<comment type="similarity">
    <text evidence="1">Belongs to the folylpolyglutamate synthase family.</text>
</comment>
<evidence type="ECO:0000256" key="1">
    <source>
        <dbReference type="ARBA" id="ARBA00008276"/>
    </source>
</evidence>
<dbReference type="GO" id="GO:0005737">
    <property type="term" value="C:cytoplasm"/>
    <property type="evidence" value="ECO:0007669"/>
    <property type="project" value="TreeGrafter"/>
</dbReference>
<dbReference type="GO" id="GO:0005524">
    <property type="term" value="F:ATP binding"/>
    <property type="evidence" value="ECO:0007669"/>
    <property type="project" value="UniProtKB-KW"/>
</dbReference>
<keyword evidence="2" id="KW-0436">Ligase</keyword>
<gene>
    <name evidence="5" type="ORF">G3563_28780</name>
</gene>
<dbReference type="InterPro" id="IPR018109">
    <property type="entry name" value="Folylpolyglutamate_synth_CS"/>
</dbReference>
<evidence type="ECO:0000256" key="4">
    <source>
        <dbReference type="ARBA" id="ARBA00022840"/>
    </source>
</evidence>
<dbReference type="PANTHER" id="PTHR11136:SF0">
    <property type="entry name" value="DIHYDROFOLATE SYNTHETASE-RELATED"/>
    <property type="match status" value="1"/>
</dbReference>
<sequence>GHPEKKIRAFHVAGTNGKGSTVAFIRSMLQEAGYTVGTFTSPYIITFNERISVNGIPISDEEWTALVNQMKPHVEALDQTQYGQPTEFE</sequence>
<keyword evidence="3" id="KW-0547">Nucleotide-binding</keyword>
<evidence type="ECO:0000256" key="2">
    <source>
        <dbReference type="ARBA" id="ARBA00022598"/>
    </source>
</evidence>
<feature type="non-terminal residue" evidence="5">
    <location>
        <position position="89"/>
    </location>
</feature>